<organism evidence="6 7">
    <name type="scientific">Halopseudomonas phragmitis</name>
    <dbReference type="NCBI Taxonomy" id="1931241"/>
    <lineage>
        <taxon>Bacteria</taxon>
        <taxon>Pseudomonadati</taxon>
        <taxon>Pseudomonadota</taxon>
        <taxon>Gammaproteobacteria</taxon>
        <taxon>Pseudomonadales</taxon>
        <taxon>Pseudomonadaceae</taxon>
        <taxon>Halopseudomonas</taxon>
    </lineage>
</organism>
<keyword evidence="2" id="KW-0813">Transport</keyword>
<dbReference type="EMBL" id="CP020100">
    <property type="protein sequence ID" value="AQZ93305.1"/>
    <property type="molecule type" value="Genomic_DNA"/>
</dbReference>
<dbReference type="CDD" id="cd03230">
    <property type="entry name" value="ABC_DR_subfamily_A"/>
    <property type="match status" value="1"/>
</dbReference>
<evidence type="ECO:0000256" key="2">
    <source>
        <dbReference type="ARBA" id="ARBA00022448"/>
    </source>
</evidence>
<gene>
    <name evidence="6" type="ORF">BVH74_00315</name>
</gene>
<evidence type="ECO:0000256" key="3">
    <source>
        <dbReference type="ARBA" id="ARBA00022741"/>
    </source>
</evidence>
<dbReference type="GO" id="GO:0005524">
    <property type="term" value="F:ATP binding"/>
    <property type="evidence" value="ECO:0007669"/>
    <property type="project" value="UniProtKB-KW"/>
</dbReference>
<evidence type="ECO:0000313" key="7">
    <source>
        <dbReference type="Proteomes" id="UP000243488"/>
    </source>
</evidence>
<reference evidence="6 7" key="1">
    <citation type="submission" date="2017-03" db="EMBL/GenBank/DDBJ databases">
        <title>Complete genome sequence of the novel DNRA strain Pseudomonas sp. S-6-2 isolated from Chinese polluted river sediment. Journal of Biotechnology.</title>
        <authorList>
            <person name="Li J."/>
            <person name="Xiang F."/>
            <person name="Wang L."/>
            <person name="Xi L."/>
            <person name="Liu J."/>
        </authorList>
    </citation>
    <scope>NUCLEOTIDE SEQUENCE [LARGE SCALE GENOMIC DNA]</scope>
    <source>
        <strain evidence="6 7">S-6-2</strain>
    </source>
</reference>
<dbReference type="STRING" id="1931241.BVH74_00315"/>
<dbReference type="Proteomes" id="UP000243488">
    <property type="component" value="Chromosome"/>
</dbReference>
<dbReference type="GO" id="GO:0016887">
    <property type="term" value="F:ATP hydrolysis activity"/>
    <property type="evidence" value="ECO:0007669"/>
    <property type="project" value="InterPro"/>
</dbReference>
<evidence type="ECO:0000256" key="4">
    <source>
        <dbReference type="ARBA" id="ARBA00022840"/>
    </source>
</evidence>
<accession>A0A1V0B069</accession>
<name>A0A1V0B069_9GAMM</name>
<keyword evidence="4 6" id="KW-0067">ATP-binding</keyword>
<dbReference type="InterPro" id="IPR027417">
    <property type="entry name" value="P-loop_NTPase"/>
</dbReference>
<feature type="domain" description="ABC transporter" evidence="5">
    <location>
        <begin position="2"/>
        <end position="233"/>
    </location>
</feature>
<protein>
    <submittedName>
        <fullName evidence="6">ABC transporter ATP-binding protein</fullName>
    </submittedName>
</protein>
<evidence type="ECO:0000259" key="5">
    <source>
        <dbReference type="PROSITE" id="PS50893"/>
    </source>
</evidence>
<dbReference type="RefSeq" id="WP_080048147.1">
    <property type="nucleotide sequence ID" value="NZ_CP020100.1"/>
</dbReference>
<dbReference type="InterPro" id="IPR003439">
    <property type="entry name" value="ABC_transporter-like_ATP-bd"/>
</dbReference>
<sequence>MISINSLTKRFGEHVVVDNLSFDVKPGEVLGFLGPNGAGKSTTMKMLTGFLTPDGGSATVCGYDIQTQTLQAQREMGYLPEGAPCYGDMRVKRFLEFIAEVRGFKGAEKQQRVAHAVEQVELAGVLNQSIETLSKGFKRRVGLAQAILHDPKVLILDEPTDGLDPNQKHQVRRLIQQLAEGSNKIVVISTHILEEVSAVCSRAVIIGRGKLLANGTPDELEARSRYHQAVTLELQQPVDTQPLLSLPGVVEIEQQREGQLLTVLAKPGEVIFPAVGELARSHNWPVKELSVERGRLDEVFRRLTAGEAA</sequence>
<dbReference type="PANTHER" id="PTHR43335">
    <property type="entry name" value="ABC TRANSPORTER, ATP-BINDING PROTEIN"/>
    <property type="match status" value="1"/>
</dbReference>
<dbReference type="KEGG" id="ppha:BVH74_00315"/>
<dbReference type="Gene3D" id="3.40.50.300">
    <property type="entry name" value="P-loop containing nucleotide triphosphate hydrolases"/>
    <property type="match status" value="1"/>
</dbReference>
<evidence type="ECO:0000256" key="1">
    <source>
        <dbReference type="ARBA" id="ARBA00005417"/>
    </source>
</evidence>
<dbReference type="Pfam" id="PF00005">
    <property type="entry name" value="ABC_tran"/>
    <property type="match status" value="1"/>
</dbReference>
<dbReference type="SMART" id="SM00382">
    <property type="entry name" value="AAA"/>
    <property type="match status" value="1"/>
</dbReference>
<keyword evidence="7" id="KW-1185">Reference proteome</keyword>
<proteinExistence type="inferred from homology"/>
<dbReference type="InterPro" id="IPR003593">
    <property type="entry name" value="AAA+_ATPase"/>
</dbReference>
<dbReference type="SUPFAM" id="SSF52540">
    <property type="entry name" value="P-loop containing nucleoside triphosphate hydrolases"/>
    <property type="match status" value="1"/>
</dbReference>
<dbReference type="AlphaFoldDB" id="A0A1V0B069"/>
<evidence type="ECO:0000313" key="6">
    <source>
        <dbReference type="EMBL" id="AQZ93305.1"/>
    </source>
</evidence>
<comment type="similarity">
    <text evidence="1">Belongs to the ABC transporter superfamily.</text>
</comment>
<dbReference type="PROSITE" id="PS50893">
    <property type="entry name" value="ABC_TRANSPORTER_2"/>
    <property type="match status" value="1"/>
</dbReference>
<keyword evidence="3" id="KW-0547">Nucleotide-binding</keyword>